<feature type="domain" description="ABC3 transporter permease C-terminal" evidence="8">
    <location>
        <begin position="699"/>
        <end position="815"/>
    </location>
</feature>
<feature type="transmembrane region" description="Helical" evidence="7">
    <location>
        <begin position="251"/>
        <end position="276"/>
    </location>
</feature>
<dbReference type="Proteomes" id="UP001163947">
    <property type="component" value="Chromosome"/>
</dbReference>
<evidence type="ECO:0000313" key="9">
    <source>
        <dbReference type="EMBL" id="UYF96326.1"/>
    </source>
</evidence>
<dbReference type="Pfam" id="PF02687">
    <property type="entry name" value="FtsX"/>
    <property type="match status" value="2"/>
</dbReference>
<dbReference type="RefSeq" id="WP_263510188.1">
    <property type="nucleotide sequence ID" value="NZ_CP106982.1"/>
</dbReference>
<feature type="transmembrane region" description="Helical" evidence="7">
    <location>
        <begin position="419"/>
        <end position="436"/>
    </location>
</feature>
<keyword evidence="4 7" id="KW-1133">Transmembrane helix</keyword>
<dbReference type="GO" id="GO:0005886">
    <property type="term" value="C:plasma membrane"/>
    <property type="evidence" value="ECO:0007669"/>
    <property type="project" value="UniProtKB-SubCell"/>
</dbReference>
<feature type="transmembrane region" description="Helical" evidence="7">
    <location>
        <begin position="341"/>
        <end position="363"/>
    </location>
</feature>
<feature type="transmembrane region" description="Helical" evidence="7">
    <location>
        <begin position="303"/>
        <end position="329"/>
    </location>
</feature>
<feature type="transmembrane region" description="Helical" evidence="7">
    <location>
        <begin position="393"/>
        <end position="413"/>
    </location>
</feature>
<evidence type="ECO:0000256" key="6">
    <source>
        <dbReference type="ARBA" id="ARBA00038076"/>
    </source>
</evidence>
<name>A0AA46PYS3_9NOCA</name>
<dbReference type="GeneID" id="83621043"/>
<dbReference type="InterPro" id="IPR050250">
    <property type="entry name" value="Macrolide_Exporter_MacB"/>
</dbReference>
<accession>A0AA46PYS3</accession>
<keyword evidence="5 7" id="KW-0472">Membrane</keyword>
<feature type="transmembrane region" description="Helical" evidence="7">
    <location>
        <begin position="691"/>
        <end position="719"/>
    </location>
</feature>
<feature type="transmembrane region" description="Helical" evidence="7">
    <location>
        <begin position="747"/>
        <end position="773"/>
    </location>
</feature>
<evidence type="ECO:0000313" key="10">
    <source>
        <dbReference type="Proteomes" id="UP001163947"/>
    </source>
</evidence>
<evidence type="ECO:0000256" key="2">
    <source>
        <dbReference type="ARBA" id="ARBA00022475"/>
    </source>
</evidence>
<dbReference type="EMBL" id="CP106982">
    <property type="protein sequence ID" value="UYF96326.1"/>
    <property type="molecule type" value="Genomic_DNA"/>
</dbReference>
<evidence type="ECO:0000256" key="7">
    <source>
        <dbReference type="SAM" id="Phobius"/>
    </source>
</evidence>
<proteinExistence type="inferred from homology"/>
<feature type="transmembrane region" description="Helical" evidence="7">
    <location>
        <begin position="785"/>
        <end position="805"/>
    </location>
</feature>
<evidence type="ECO:0000256" key="5">
    <source>
        <dbReference type="ARBA" id="ARBA00023136"/>
    </source>
</evidence>
<evidence type="ECO:0000256" key="4">
    <source>
        <dbReference type="ARBA" id="ARBA00022989"/>
    </source>
</evidence>
<evidence type="ECO:0000256" key="1">
    <source>
        <dbReference type="ARBA" id="ARBA00004651"/>
    </source>
</evidence>
<organism evidence="9 10">
    <name type="scientific">Rhodococcus aetherivorans</name>
    <dbReference type="NCBI Taxonomy" id="191292"/>
    <lineage>
        <taxon>Bacteria</taxon>
        <taxon>Bacillati</taxon>
        <taxon>Actinomycetota</taxon>
        <taxon>Actinomycetes</taxon>
        <taxon>Mycobacteriales</taxon>
        <taxon>Nocardiaceae</taxon>
        <taxon>Rhodococcus</taxon>
    </lineage>
</organism>
<keyword evidence="3 7" id="KW-0812">Transmembrane</keyword>
<dbReference type="InterPro" id="IPR003838">
    <property type="entry name" value="ABC3_permease_C"/>
</dbReference>
<evidence type="ECO:0000259" key="8">
    <source>
        <dbReference type="Pfam" id="PF02687"/>
    </source>
</evidence>
<gene>
    <name evidence="9" type="ORF">OCS65_11460</name>
</gene>
<dbReference type="AlphaFoldDB" id="A0AA46PYS3"/>
<comment type="similarity">
    <text evidence="6">Belongs to the ABC-4 integral membrane protein family.</text>
</comment>
<reference evidence="9" key="1">
    <citation type="submission" date="2022-09" db="EMBL/GenBank/DDBJ databases">
        <title>The genome sequence of Rhodococcus aetherivorans N1.</title>
        <authorList>
            <person name="Jiang W."/>
        </authorList>
    </citation>
    <scope>NUCLEOTIDE SEQUENCE</scope>
    <source>
        <strain evidence="9">N1</strain>
    </source>
</reference>
<keyword evidence="2" id="KW-1003">Cell membrane</keyword>
<comment type="subcellular location">
    <subcellularLocation>
        <location evidence="1">Cell membrane</location>
        <topology evidence="1">Multi-pass membrane protein</topology>
    </subcellularLocation>
</comment>
<dbReference type="PANTHER" id="PTHR30572">
    <property type="entry name" value="MEMBRANE COMPONENT OF TRANSPORTER-RELATED"/>
    <property type="match status" value="1"/>
</dbReference>
<sequence>MRRLALAQARAHAGRYLSSVLAVLVAVAYVVTTLVLGDTVRAGVTDSLAAQYRGTDAVVTAPESPPAPVERPQELAARVAAVPGVSAVAVDLTAPVRYTGPEGVPSYADVTSVGGDEALRWQRLADGRWPAADSEIAVGSTTGVPLGTVLTVTDAEGGEPATVTVVGQVDLAGTPQAADAAVFGTGAQVDRWAGGAPGWELRLAGDGTVTAADLVDRVSEALPGWTVRTGAERSAAVAARYFGDADLLRNVLLAFGAIAVVVSALVIANTFAVVLAARTRELALMRCVGVTAAQVRRSVLLEALLVGAVASVAGVLAGIGLAAAVVAAARAWDAPLPIGSLAVGPLTVVVGLLVGIVVTVLAATGPGRAATRVAPLAALHPMESTPEPARSSWLRRIVATVGLVAGALLLTAGVLGVNVLVACAGGLLAFVGFLAATRRIVPAVVQGAGRALARIGGPVGELAAGNAGRNPRRTAATATALILGVTLTATIVVGVATVKASAPAAIDGQFPVDVTVTAAGDEGLPAGLGERLHTIDGVAETADLQAVTLAVGGVDLRVLGVDRVDVGRTLRTDITLPGPGEIALSPDERAGRGVSAGSRLDVAGERGRRTLTVVDGTEGAPALVDDADLPALTGATRTEAVWLRLADIDDDAAIAAAQRAVTSAAAEAAPGSEVGGAVAMRRTIEQVLDTMLLVVGGLLSVAVLIALIGVGNTMALSVLERRRETGLLRAVGLGRGGIRSLLVQEALLVAGVASGLGVALGLILGVAGTASVFGVDKLVLPSVPWLQLLGIVVAGGVAGVVAALLPARRAAAVSPVEALSAG</sequence>
<dbReference type="PANTHER" id="PTHR30572:SF4">
    <property type="entry name" value="ABC TRANSPORTER PERMEASE YTRF"/>
    <property type="match status" value="1"/>
</dbReference>
<feature type="domain" description="ABC3 transporter permease C-terminal" evidence="8">
    <location>
        <begin position="254"/>
        <end position="373"/>
    </location>
</feature>
<protein>
    <submittedName>
        <fullName evidence="9">ABC transporter permease</fullName>
    </submittedName>
</protein>
<dbReference type="GO" id="GO:0022857">
    <property type="term" value="F:transmembrane transporter activity"/>
    <property type="evidence" value="ECO:0007669"/>
    <property type="project" value="TreeGrafter"/>
</dbReference>
<evidence type="ECO:0000256" key="3">
    <source>
        <dbReference type="ARBA" id="ARBA00022692"/>
    </source>
</evidence>
<feature type="transmembrane region" description="Helical" evidence="7">
    <location>
        <begin position="475"/>
        <end position="496"/>
    </location>
</feature>